<dbReference type="InterPro" id="IPR000182">
    <property type="entry name" value="GNAT_dom"/>
</dbReference>
<keyword evidence="2" id="KW-0012">Acyltransferase</keyword>
<dbReference type="Pfam" id="PF00583">
    <property type="entry name" value="Acetyltransf_1"/>
    <property type="match status" value="1"/>
</dbReference>
<gene>
    <name evidence="4" type="ORF">DPM12_16760</name>
</gene>
<comment type="caution">
    <text evidence="4">The sequence shown here is derived from an EMBL/GenBank/DDBJ whole genome shotgun (WGS) entry which is preliminary data.</text>
</comment>
<evidence type="ECO:0000256" key="2">
    <source>
        <dbReference type="ARBA" id="ARBA00023315"/>
    </source>
</evidence>
<accession>A0A329QIG1</accession>
<dbReference type="InterPro" id="IPR050832">
    <property type="entry name" value="Bact_Acetyltransf"/>
</dbReference>
<feature type="domain" description="N-acetyltransferase" evidence="3">
    <location>
        <begin position="172"/>
        <end position="337"/>
    </location>
</feature>
<evidence type="ECO:0000256" key="1">
    <source>
        <dbReference type="ARBA" id="ARBA00022679"/>
    </source>
</evidence>
<keyword evidence="1 4" id="KW-0808">Transferase</keyword>
<proteinExistence type="predicted"/>
<dbReference type="EMBL" id="QMIG01000020">
    <property type="protein sequence ID" value="RAW11479.1"/>
    <property type="molecule type" value="Genomic_DNA"/>
</dbReference>
<dbReference type="AlphaFoldDB" id="A0A329QIG1"/>
<dbReference type="RefSeq" id="WP_112259490.1">
    <property type="nucleotide sequence ID" value="NZ_QMIG01000020.1"/>
</dbReference>
<dbReference type="InterPro" id="IPR016181">
    <property type="entry name" value="Acyl_CoA_acyltransferase"/>
</dbReference>
<dbReference type="CDD" id="cd04301">
    <property type="entry name" value="NAT_SF"/>
    <property type="match status" value="1"/>
</dbReference>
<sequence>MTTRWLAAVTDTHARRLRELDPILAAPRPFEPLEETTRGDTQLLTATAGRSRAAGLARTSHQRPIEFASCFGALRHHSLYAHLDGPDLAEALRALLETWRERLATDDPTEIETAASITWPSRDTAPLPALAQYGFSPTAVIAVRGAAAAAAADIADAGRAQTTEGLHPESNVRIRVAEPEDLESAVSLHMELLRFDEQFGTCTVRAATEDALRANLASSLARGDGTHILAERYGKPVGLAIVSLPEHTGWLTGLVAADRIGYVACLSVRATFRGQGLGRALMRVAHRRLYDSGVDTILLHHALANPHSTPFWCALGYRPLWTQWAARPGTPMFPPPPRRP</sequence>
<evidence type="ECO:0000259" key="3">
    <source>
        <dbReference type="PROSITE" id="PS51186"/>
    </source>
</evidence>
<dbReference type="PANTHER" id="PTHR43877">
    <property type="entry name" value="AMINOALKYLPHOSPHONATE N-ACETYLTRANSFERASE-RELATED-RELATED"/>
    <property type="match status" value="1"/>
</dbReference>
<name>A0A329QIG1_9ACTN</name>
<dbReference type="Proteomes" id="UP000250462">
    <property type="component" value="Unassembled WGS sequence"/>
</dbReference>
<dbReference type="Gene3D" id="3.40.630.30">
    <property type="match status" value="1"/>
</dbReference>
<evidence type="ECO:0000313" key="4">
    <source>
        <dbReference type="EMBL" id="RAW11479.1"/>
    </source>
</evidence>
<dbReference type="PROSITE" id="PS51186">
    <property type="entry name" value="GNAT"/>
    <property type="match status" value="1"/>
</dbReference>
<keyword evidence="5" id="KW-1185">Reference proteome</keyword>
<dbReference type="PANTHER" id="PTHR43877:SF1">
    <property type="entry name" value="ACETYLTRANSFERASE"/>
    <property type="match status" value="1"/>
</dbReference>
<evidence type="ECO:0000313" key="5">
    <source>
        <dbReference type="Proteomes" id="UP000250462"/>
    </source>
</evidence>
<dbReference type="OrthoDB" id="149709at2"/>
<dbReference type="SUPFAM" id="SSF55729">
    <property type="entry name" value="Acyl-CoA N-acyltransferases (Nat)"/>
    <property type="match status" value="1"/>
</dbReference>
<reference evidence="4 5" key="1">
    <citation type="submission" date="2018-06" db="EMBL/GenBank/DDBJ databases">
        <title>Phytoactinopolyspora halophila sp. nov., a novel halophilic actinomycete isolated from a saline soil in China.</title>
        <authorList>
            <person name="Tang S.-K."/>
        </authorList>
    </citation>
    <scope>NUCLEOTIDE SEQUENCE [LARGE SCALE GENOMIC DNA]</scope>
    <source>
        <strain evidence="4 5">YIM 96934</strain>
    </source>
</reference>
<organism evidence="4 5">
    <name type="scientific">Phytoactinopolyspora halophila</name>
    <dbReference type="NCBI Taxonomy" id="1981511"/>
    <lineage>
        <taxon>Bacteria</taxon>
        <taxon>Bacillati</taxon>
        <taxon>Actinomycetota</taxon>
        <taxon>Actinomycetes</taxon>
        <taxon>Jiangellales</taxon>
        <taxon>Jiangellaceae</taxon>
        <taxon>Phytoactinopolyspora</taxon>
    </lineage>
</organism>
<protein>
    <submittedName>
        <fullName evidence="4">GNAT family N-acetyltransferase</fullName>
    </submittedName>
</protein>
<dbReference type="GO" id="GO:0016747">
    <property type="term" value="F:acyltransferase activity, transferring groups other than amino-acyl groups"/>
    <property type="evidence" value="ECO:0007669"/>
    <property type="project" value="InterPro"/>
</dbReference>